<dbReference type="Proteomes" id="UP000307999">
    <property type="component" value="Unassembled WGS sequence"/>
</dbReference>
<dbReference type="GO" id="GO:0003677">
    <property type="term" value="F:DNA binding"/>
    <property type="evidence" value="ECO:0007669"/>
    <property type="project" value="InterPro"/>
</dbReference>
<dbReference type="AlphaFoldDB" id="A0A4U1B1L2"/>
<gene>
    <name evidence="3" type="ORF">E8M12_16225</name>
</gene>
<dbReference type="EMBL" id="SWDB01000057">
    <property type="protein sequence ID" value="TKB42927.1"/>
    <property type="molecule type" value="Genomic_DNA"/>
</dbReference>
<keyword evidence="4" id="KW-1185">Reference proteome</keyword>
<dbReference type="Pfam" id="PF01609">
    <property type="entry name" value="DDE_Tnp_1"/>
    <property type="match status" value="1"/>
</dbReference>
<dbReference type="InterPro" id="IPR047658">
    <property type="entry name" value="IS4-like_transpos"/>
</dbReference>
<protein>
    <submittedName>
        <fullName evidence="3">IS4 family transposase</fullName>
    </submittedName>
</protein>
<proteinExistence type="predicted"/>
<dbReference type="OrthoDB" id="6140187at2"/>
<feature type="transmembrane region" description="Helical" evidence="1">
    <location>
        <begin position="316"/>
        <end position="336"/>
    </location>
</feature>
<keyword evidence="1" id="KW-0472">Membrane</keyword>
<comment type="caution">
    <text evidence="3">The sequence shown here is derived from an EMBL/GenBank/DDBJ whole genome shotgun (WGS) entry which is preliminary data.</text>
</comment>
<name>A0A4U1B1L2_9GAMM</name>
<dbReference type="GO" id="GO:0006313">
    <property type="term" value="P:DNA transposition"/>
    <property type="evidence" value="ECO:0007669"/>
    <property type="project" value="InterPro"/>
</dbReference>
<evidence type="ECO:0000313" key="3">
    <source>
        <dbReference type="EMBL" id="TKB42927.1"/>
    </source>
</evidence>
<reference evidence="3 4" key="1">
    <citation type="submission" date="2019-04" db="EMBL/GenBank/DDBJ databases">
        <title>Thalassotalea guangxiensis sp. nov., isolated from sediment of the coastal wetland.</title>
        <authorList>
            <person name="Zheng S."/>
            <person name="Zhang D."/>
        </authorList>
    </citation>
    <scope>NUCLEOTIDE SEQUENCE [LARGE SCALE GENOMIC DNA]</scope>
    <source>
        <strain evidence="3 4">ZS-4</strain>
    </source>
</reference>
<keyword evidence="1" id="KW-0812">Transmembrane</keyword>
<dbReference type="InterPro" id="IPR002559">
    <property type="entry name" value="Transposase_11"/>
</dbReference>
<keyword evidence="1" id="KW-1133">Transmembrane helix</keyword>
<dbReference type="NCBIfam" id="NF033591">
    <property type="entry name" value="transpos_IS4_2"/>
    <property type="match status" value="1"/>
</dbReference>
<dbReference type="InterPro" id="IPR012337">
    <property type="entry name" value="RNaseH-like_sf"/>
</dbReference>
<dbReference type="RefSeq" id="WP_136737315.1">
    <property type="nucleotide sequence ID" value="NZ_SWDB01000057.1"/>
</dbReference>
<evidence type="ECO:0000313" key="4">
    <source>
        <dbReference type="Proteomes" id="UP000307999"/>
    </source>
</evidence>
<accession>A0A4U1B1L2</accession>
<sequence>MKVTHILKKSISLVTPKMHAKRRNALTALLRSLVNGSAATVTSMGRGLDSRAKEKHNIKRADRLLSNTNLHRETLGIYKALCQFTVGQNQRPIILIDWSDLDEYKRHFLIRASLASHGRGLCIYEEVHGLKTKEKAATHKAFLANLSTLLPDGCRPIIVTDAGFKTPWFRAVLNLGWDFVGRARLPNFYESGDGEWQCITNLYKQATSRPKLLSGHLNRSNPFPCQLVLYKGRSKGRQALNRSGQPQQSKRAKAYTKSARDPWLLATSLPVTSQLASRIVKIYRMRMQIEEGFRDMKSRRFGLGFEYNKTTKTARLSILILLTTLTHWLLMILGSVA</sequence>
<dbReference type="SUPFAM" id="SSF53098">
    <property type="entry name" value="Ribonuclease H-like"/>
    <property type="match status" value="1"/>
</dbReference>
<organism evidence="3 4">
    <name type="scientific">Thalassotalea mangrovi</name>
    <dbReference type="NCBI Taxonomy" id="2572245"/>
    <lineage>
        <taxon>Bacteria</taxon>
        <taxon>Pseudomonadati</taxon>
        <taxon>Pseudomonadota</taxon>
        <taxon>Gammaproteobacteria</taxon>
        <taxon>Alteromonadales</taxon>
        <taxon>Colwelliaceae</taxon>
        <taxon>Thalassotalea</taxon>
    </lineage>
</organism>
<dbReference type="Gene3D" id="3.90.350.10">
    <property type="entry name" value="Transposase Inhibitor Protein From Tn5, Chain A, domain 1"/>
    <property type="match status" value="1"/>
</dbReference>
<evidence type="ECO:0000259" key="2">
    <source>
        <dbReference type="Pfam" id="PF01609"/>
    </source>
</evidence>
<feature type="non-terminal residue" evidence="3">
    <location>
        <position position="337"/>
    </location>
</feature>
<evidence type="ECO:0000256" key="1">
    <source>
        <dbReference type="SAM" id="Phobius"/>
    </source>
</evidence>
<feature type="domain" description="Transposase IS4-like" evidence="2">
    <location>
        <begin position="90"/>
        <end position="324"/>
    </location>
</feature>
<dbReference type="PANTHER" id="PTHR35404">
    <property type="entry name" value="TRANSPOSASE OF TN10"/>
    <property type="match status" value="1"/>
</dbReference>
<dbReference type="GO" id="GO:0004803">
    <property type="term" value="F:transposase activity"/>
    <property type="evidence" value="ECO:0007669"/>
    <property type="project" value="InterPro"/>
</dbReference>
<dbReference type="PANTHER" id="PTHR35404:SF8">
    <property type="entry name" value="TRANSPOSASE OF TN10"/>
    <property type="match status" value="1"/>
</dbReference>